<dbReference type="GO" id="GO:0008270">
    <property type="term" value="F:zinc ion binding"/>
    <property type="evidence" value="ECO:0007669"/>
    <property type="project" value="UniProtKB-KW"/>
</dbReference>
<comment type="caution">
    <text evidence="14">The sequence shown here is derived from an EMBL/GenBank/DDBJ whole genome shotgun (WGS) entry which is preliminary data.</text>
</comment>
<keyword evidence="8" id="KW-0238">DNA-binding</keyword>
<name>A0A0L7LEU8_OPEBR</name>
<feature type="domain" description="C2H2-type" evidence="13">
    <location>
        <begin position="343"/>
        <end position="370"/>
    </location>
</feature>
<evidence type="ECO:0000256" key="7">
    <source>
        <dbReference type="ARBA" id="ARBA00023015"/>
    </source>
</evidence>
<dbReference type="InterPro" id="IPR013087">
    <property type="entry name" value="Znf_C2H2_type"/>
</dbReference>
<feature type="domain" description="C2H2-type" evidence="13">
    <location>
        <begin position="482"/>
        <end position="510"/>
    </location>
</feature>
<feature type="domain" description="C2H2-type" evidence="13">
    <location>
        <begin position="285"/>
        <end position="312"/>
    </location>
</feature>
<dbReference type="FunFam" id="3.30.160.60:FF:000340">
    <property type="entry name" value="zinc finger protein 473 isoform X1"/>
    <property type="match status" value="1"/>
</dbReference>
<keyword evidence="4" id="KW-0677">Repeat</keyword>
<comment type="similarity">
    <text evidence="2">Belongs to the krueppel C2H2-type zinc-finger protein family.</text>
</comment>
<feature type="domain" description="C2H2-type" evidence="13">
    <location>
        <begin position="65"/>
        <end position="87"/>
    </location>
</feature>
<feature type="domain" description="C2H2-type" evidence="13">
    <location>
        <begin position="722"/>
        <end position="745"/>
    </location>
</feature>
<evidence type="ECO:0000313" key="15">
    <source>
        <dbReference type="Proteomes" id="UP000037510"/>
    </source>
</evidence>
<dbReference type="PROSITE" id="PS00028">
    <property type="entry name" value="ZINC_FINGER_C2H2_1"/>
    <property type="match status" value="14"/>
</dbReference>
<evidence type="ECO:0000256" key="8">
    <source>
        <dbReference type="ARBA" id="ARBA00023125"/>
    </source>
</evidence>
<evidence type="ECO:0000256" key="9">
    <source>
        <dbReference type="ARBA" id="ARBA00023163"/>
    </source>
</evidence>
<keyword evidence="3" id="KW-0479">Metal-binding</keyword>
<protein>
    <recommendedName>
        <fullName evidence="13">C2H2-type domain-containing protein</fullName>
    </recommendedName>
</protein>
<comment type="similarity">
    <text evidence="11">Belongs to the snail C2H2-type zinc-finger protein family.</text>
</comment>
<comment type="subcellular location">
    <subcellularLocation>
        <location evidence="1">Nucleus</location>
    </subcellularLocation>
</comment>
<feature type="domain" description="C2H2-type" evidence="13">
    <location>
        <begin position="615"/>
        <end position="650"/>
    </location>
</feature>
<evidence type="ECO:0000256" key="2">
    <source>
        <dbReference type="ARBA" id="ARBA00006991"/>
    </source>
</evidence>
<dbReference type="Pfam" id="PF00096">
    <property type="entry name" value="zf-C2H2"/>
    <property type="match status" value="5"/>
</dbReference>
<evidence type="ECO:0000256" key="1">
    <source>
        <dbReference type="ARBA" id="ARBA00004123"/>
    </source>
</evidence>
<feature type="domain" description="C2H2-type" evidence="13">
    <location>
        <begin position="539"/>
        <end position="567"/>
    </location>
</feature>
<evidence type="ECO:0000256" key="6">
    <source>
        <dbReference type="ARBA" id="ARBA00022833"/>
    </source>
</evidence>
<dbReference type="EMBL" id="JTDY01001509">
    <property type="protein sequence ID" value="KOB73696.1"/>
    <property type="molecule type" value="Genomic_DNA"/>
</dbReference>
<evidence type="ECO:0000256" key="10">
    <source>
        <dbReference type="ARBA" id="ARBA00023242"/>
    </source>
</evidence>
<feature type="domain" description="C2H2-type" evidence="13">
    <location>
        <begin position="587"/>
        <end position="614"/>
    </location>
</feature>
<gene>
    <name evidence="14" type="ORF">OBRU01_10376</name>
</gene>
<dbReference type="SUPFAM" id="SSF57667">
    <property type="entry name" value="beta-beta-alpha zinc fingers"/>
    <property type="match status" value="10"/>
</dbReference>
<feature type="domain" description="C2H2-type" evidence="13">
    <location>
        <begin position="399"/>
        <end position="426"/>
    </location>
</feature>
<dbReference type="FunFam" id="3.30.160.60:FF:002343">
    <property type="entry name" value="Zinc finger protein 33A"/>
    <property type="match status" value="1"/>
</dbReference>
<feature type="domain" description="C2H2-type" evidence="13">
    <location>
        <begin position="510"/>
        <end position="538"/>
    </location>
</feature>
<keyword evidence="15" id="KW-1185">Reference proteome</keyword>
<evidence type="ECO:0000256" key="3">
    <source>
        <dbReference type="ARBA" id="ARBA00022723"/>
    </source>
</evidence>
<keyword evidence="9" id="KW-0804">Transcription</keyword>
<keyword evidence="6" id="KW-0862">Zinc</keyword>
<keyword evidence="10" id="KW-0539">Nucleus</keyword>
<evidence type="ECO:0000256" key="5">
    <source>
        <dbReference type="ARBA" id="ARBA00022771"/>
    </source>
</evidence>
<feature type="domain" description="C2H2-type" evidence="13">
    <location>
        <begin position="455"/>
        <end position="479"/>
    </location>
</feature>
<sequence length="745" mass="86743">MEGFIVKLDKIEVHQCNKCPKVFMENKGLQDHYARHDVQEQLYRERVMKHSVTQLPQNYNDLKPHKCEECGLRFVESSTLNTHLKVHEPFPHICHCGIGFYQAKDLTTHGRLVHPTHQLKIEPPEPEIKSEFAIKPKKKRANLGVKPRLLANMVFSKPKLESRSRQSVLIPKNEDGDYECYLCGQAYTDKTKFFDHIKSHKGNWHHLCDKCPYSSQTLANLIAHKKTHDPGHNGIWKCDICKKIYKKQNCLAGHMKIHTGENHSSEKSSAGKENSMFSQNKDGDYECSFCGQIHKDKTKYFVHINSHTGQWPHVCDKCPYGAKTLAAFIVHNKTHQANHNGIWKCDTCQMILKSRDTLINHTYRHTREKPFACTLCPKSFTQGGALTSHLKRHAGTRNFECDLCKKRFVDKGALILHMRTHLGLKPYNCKDCGKLFSDPSAFQRHRRIHTGEKPYRCKYCPKAFSDCSASLVHTRRHEGLTFTCRICRKQLSDRNSLYLHMKTIHENNTYECDYCGLKTNRKPYIGVHIKIVHQKLKRYNCSYCEQQFYFQHNLKKHIGLVHEKGNGCPICGRMFKTDHARRQHKCISCSICGKTFKRHLDMKIHHKRHSIMKEHGCQDCPRKFSEISALNKHLSECHGKVACDHCGEEHDGKRKLTNHIWSKHMLSLYCDVCMRRFYTEAEFGNHKMRKNCEKRVSCKICKLKFRKSTLVRHLIEHMNEGVKCVICGLLFRCKDSMMQHCKTAH</sequence>
<evidence type="ECO:0000259" key="13">
    <source>
        <dbReference type="PROSITE" id="PS50157"/>
    </source>
</evidence>
<dbReference type="Gene3D" id="3.30.160.60">
    <property type="entry name" value="Classic Zinc Finger"/>
    <property type="match status" value="10"/>
</dbReference>
<evidence type="ECO:0000313" key="14">
    <source>
        <dbReference type="EMBL" id="KOB73696.1"/>
    </source>
</evidence>
<evidence type="ECO:0000256" key="11">
    <source>
        <dbReference type="ARBA" id="ARBA00037948"/>
    </source>
</evidence>
<proteinExistence type="inferred from homology"/>
<dbReference type="STRING" id="104452.A0A0L7LEU8"/>
<feature type="domain" description="C2H2-type" evidence="13">
    <location>
        <begin position="14"/>
        <end position="41"/>
    </location>
</feature>
<feature type="domain" description="C2H2-type" evidence="13">
    <location>
        <begin position="178"/>
        <end position="205"/>
    </location>
</feature>
<keyword evidence="7" id="KW-0805">Transcription regulation</keyword>
<evidence type="ECO:0000256" key="12">
    <source>
        <dbReference type="PROSITE-ProRule" id="PRU00042"/>
    </source>
</evidence>
<dbReference type="GO" id="GO:0000978">
    <property type="term" value="F:RNA polymerase II cis-regulatory region sequence-specific DNA binding"/>
    <property type="evidence" value="ECO:0007669"/>
    <property type="project" value="TreeGrafter"/>
</dbReference>
<organism evidence="14 15">
    <name type="scientific">Operophtera brumata</name>
    <name type="common">Winter moth</name>
    <name type="synonym">Phalaena brumata</name>
    <dbReference type="NCBI Taxonomy" id="104452"/>
    <lineage>
        <taxon>Eukaryota</taxon>
        <taxon>Metazoa</taxon>
        <taxon>Ecdysozoa</taxon>
        <taxon>Arthropoda</taxon>
        <taxon>Hexapoda</taxon>
        <taxon>Insecta</taxon>
        <taxon>Pterygota</taxon>
        <taxon>Neoptera</taxon>
        <taxon>Endopterygota</taxon>
        <taxon>Lepidoptera</taxon>
        <taxon>Glossata</taxon>
        <taxon>Ditrysia</taxon>
        <taxon>Geometroidea</taxon>
        <taxon>Geometridae</taxon>
        <taxon>Larentiinae</taxon>
        <taxon>Operophtera</taxon>
    </lineage>
</organism>
<reference evidence="14 15" key="1">
    <citation type="journal article" date="2015" name="Genome Biol. Evol.">
        <title>The genome of winter moth (Operophtera brumata) provides a genomic perspective on sexual dimorphism and phenology.</title>
        <authorList>
            <person name="Derks M.F."/>
            <person name="Smit S."/>
            <person name="Salis L."/>
            <person name="Schijlen E."/>
            <person name="Bossers A."/>
            <person name="Mateman C."/>
            <person name="Pijl A.S."/>
            <person name="de Ridder D."/>
            <person name="Groenen M.A."/>
            <person name="Visser M.E."/>
            <person name="Megens H.J."/>
        </authorList>
    </citation>
    <scope>NUCLEOTIDE SEQUENCE [LARGE SCALE GENOMIC DNA]</scope>
    <source>
        <strain evidence="14">WM2013NL</strain>
        <tissue evidence="14">Head and thorax</tissue>
    </source>
</reference>
<dbReference type="InterPro" id="IPR050527">
    <property type="entry name" value="Snail/Krueppel_Znf"/>
</dbReference>
<dbReference type="FunFam" id="3.30.160.60:FF:000621">
    <property type="entry name" value="FLT3-interacting zinc finger 1"/>
    <property type="match status" value="1"/>
</dbReference>
<dbReference type="GO" id="GO:0000981">
    <property type="term" value="F:DNA-binding transcription factor activity, RNA polymerase II-specific"/>
    <property type="evidence" value="ECO:0007669"/>
    <property type="project" value="TreeGrafter"/>
</dbReference>
<dbReference type="InterPro" id="IPR036236">
    <property type="entry name" value="Znf_C2H2_sf"/>
</dbReference>
<feature type="domain" description="C2H2-type" evidence="13">
    <location>
        <begin position="236"/>
        <end position="263"/>
    </location>
</feature>
<dbReference type="PANTHER" id="PTHR24388:SF54">
    <property type="entry name" value="PROTEIN ESCARGOT"/>
    <property type="match status" value="1"/>
</dbReference>
<keyword evidence="5 12" id="KW-0863">Zinc-finger</keyword>
<accession>A0A0L7LEU8</accession>
<feature type="domain" description="C2H2-type" evidence="13">
    <location>
        <begin position="427"/>
        <end position="454"/>
    </location>
</feature>
<dbReference type="GO" id="GO:0005634">
    <property type="term" value="C:nucleus"/>
    <property type="evidence" value="ECO:0007669"/>
    <property type="project" value="UniProtKB-SubCell"/>
</dbReference>
<dbReference type="AlphaFoldDB" id="A0A0L7LEU8"/>
<dbReference type="SMART" id="SM00355">
    <property type="entry name" value="ZnF_C2H2"/>
    <property type="match status" value="22"/>
</dbReference>
<evidence type="ECO:0000256" key="4">
    <source>
        <dbReference type="ARBA" id="ARBA00022737"/>
    </source>
</evidence>
<dbReference type="PROSITE" id="PS50157">
    <property type="entry name" value="ZINC_FINGER_C2H2_2"/>
    <property type="match status" value="16"/>
</dbReference>
<dbReference type="FunFam" id="3.30.160.60:FF:000110">
    <property type="entry name" value="Zinc finger protein-like"/>
    <property type="match status" value="1"/>
</dbReference>
<dbReference type="Proteomes" id="UP000037510">
    <property type="component" value="Unassembled WGS sequence"/>
</dbReference>
<feature type="domain" description="C2H2-type" evidence="13">
    <location>
        <begin position="371"/>
        <end position="398"/>
    </location>
</feature>
<dbReference type="PANTHER" id="PTHR24388">
    <property type="entry name" value="ZINC FINGER PROTEIN"/>
    <property type="match status" value="1"/>
</dbReference>